<accession>A0A1M7Z791</accession>
<dbReference type="OrthoDB" id="826910at2"/>
<evidence type="ECO:0000313" key="1">
    <source>
        <dbReference type="EMBL" id="SHO60650.1"/>
    </source>
</evidence>
<evidence type="ECO:0000313" key="2">
    <source>
        <dbReference type="Proteomes" id="UP000184609"/>
    </source>
</evidence>
<dbReference type="AlphaFoldDB" id="A0A1M7Z791"/>
<organism evidence="1 2">
    <name type="scientific">Algoriphagus zhangzhouensis</name>
    <dbReference type="NCBI Taxonomy" id="1073327"/>
    <lineage>
        <taxon>Bacteria</taxon>
        <taxon>Pseudomonadati</taxon>
        <taxon>Bacteroidota</taxon>
        <taxon>Cytophagia</taxon>
        <taxon>Cytophagales</taxon>
        <taxon>Cyclobacteriaceae</taxon>
        <taxon>Algoriphagus</taxon>
    </lineage>
</organism>
<gene>
    <name evidence="1" type="ORF">SAMN04488108_0935</name>
</gene>
<keyword evidence="2" id="KW-1185">Reference proteome</keyword>
<sequence>MIDQLLKMAEGPLKEVLANSGMSEGPGTANAIEETLSSILQSKAQNGDMAAIKEMFSGSETHNDSPVVQNLAGDLTGGLMDKLGISKEQAIGLAMTALPLVMNYFNKKVDSAPGANNDIMNSVADALQGGGGSGAADILGSLLGGNSGGKGGMDLGGLMDLGKGLFK</sequence>
<dbReference type="RefSeq" id="WP_073570556.1">
    <property type="nucleotide sequence ID" value="NZ_FRXN01000001.1"/>
</dbReference>
<protein>
    <recommendedName>
        <fullName evidence="3">DUF937 domain-containing protein</fullName>
    </recommendedName>
</protein>
<dbReference type="Proteomes" id="UP000184609">
    <property type="component" value="Unassembled WGS sequence"/>
</dbReference>
<dbReference type="EMBL" id="FRXN01000001">
    <property type="protein sequence ID" value="SHO60650.1"/>
    <property type="molecule type" value="Genomic_DNA"/>
</dbReference>
<name>A0A1M7Z791_9BACT</name>
<evidence type="ECO:0008006" key="3">
    <source>
        <dbReference type="Google" id="ProtNLM"/>
    </source>
</evidence>
<dbReference type="STRING" id="1073327.SAMN04488108_0935"/>
<reference evidence="2" key="1">
    <citation type="submission" date="2016-12" db="EMBL/GenBank/DDBJ databases">
        <authorList>
            <person name="Varghese N."/>
            <person name="Submissions S."/>
        </authorList>
    </citation>
    <scope>NUCLEOTIDE SEQUENCE [LARGE SCALE GENOMIC DNA]</scope>
    <source>
        <strain evidence="2">DSM 25035</strain>
    </source>
</reference>
<proteinExistence type="predicted"/>